<feature type="binding site" evidence="5">
    <location>
        <position position="622"/>
    </location>
    <ligand>
        <name>Zn(2+)</name>
        <dbReference type="ChEBI" id="CHEBI:29105"/>
        <label>1</label>
    </ligand>
</feature>
<evidence type="ECO:0000256" key="5">
    <source>
        <dbReference type="PIRSR" id="PIRSR623088-3"/>
    </source>
</evidence>
<feature type="binding site" evidence="4">
    <location>
        <position position="622"/>
    </location>
    <ligand>
        <name>AMP</name>
        <dbReference type="ChEBI" id="CHEBI:456215"/>
    </ligand>
</feature>
<gene>
    <name evidence="10" type="ORF">CYMTET_4844</name>
</gene>
<keyword evidence="11" id="KW-1185">Reference proteome</keyword>
<dbReference type="AlphaFoldDB" id="A0AAE0H0D0"/>
<name>A0AAE0H0D0_9CHLO</name>
<accession>A0AAE0H0D0</accession>
<keyword evidence="1 5" id="KW-0479">Metal-binding</keyword>
<dbReference type="PROSITE" id="PS51845">
    <property type="entry name" value="PDEASE_I_2"/>
    <property type="match status" value="1"/>
</dbReference>
<feature type="transmembrane region" description="Helical" evidence="8">
    <location>
        <begin position="126"/>
        <end position="146"/>
    </location>
</feature>
<evidence type="ECO:0000256" key="2">
    <source>
        <dbReference type="ARBA" id="ARBA00022801"/>
    </source>
</evidence>
<dbReference type="Proteomes" id="UP001190700">
    <property type="component" value="Unassembled WGS sequence"/>
</dbReference>
<dbReference type="InterPro" id="IPR002073">
    <property type="entry name" value="PDEase_catalytic_dom"/>
</dbReference>
<dbReference type="InterPro" id="IPR023174">
    <property type="entry name" value="PDEase_CS"/>
</dbReference>
<evidence type="ECO:0000313" key="10">
    <source>
        <dbReference type="EMBL" id="KAK3287662.1"/>
    </source>
</evidence>
<dbReference type="InterPro" id="IPR003607">
    <property type="entry name" value="HD/PDEase_dom"/>
</dbReference>
<evidence type="ECO:0000313" key="11">
    <source>
        <dbReference type="Proteomes" id="UP001190700"/>
    </source>
</evidence>
<dbReference type="PROSITE" id="PS00126">
    <property type="entry name" value="PDEASE_I_1"/>
    <property type="match status" value="1"/>
</dbReference>
<dbReference type="CDD" id="cd00077">
    <property type="entry name" value="HDc"/>
    <property type="match status" value="1"/>
</dbReference>
<dbReference type="InterPro" id="IPR023088">
    <property type="entry name" value="PDEase"/>
</dbReference>
<dbReference type="SUPFAM" id="SSF109604">
    <property type="entry name" value="HD-domain/PDEase-like"/>
    <property type="match status" value="1"/>
</dbReference>
<feature type="domain" description="PDEase" evidence="9">
    <location>
        <begin position="509"/>
        <end position="838"/>
    </location>
</feature>
<dbReference type="Gene3D" id="1.10.1300.10">
    <property type="entry name" value="3'5'-cyclic nucleotide phosphodiesterase, catalytic domain"/>
    <property type="match status" value="1"/>
</dbReference>
<dbReference type="InterPro" id="IPR036971">
    <property type="entry name" value="PDEase_catalytic_dom_sf"/>
</dbReference>
<feature type="transmembrane region" description="Helical" evidence="8">
    <location>
        <begin position="64"/>
        <end position="90"/>
    </location>
</feature>
<reference evidence="10 11" key="1">
    <citation type="journal article" date="2015" name="Genome Biol. Evol.">
        <title>Comparative Genomics of a Bacterivorous Green Alga Reveals Evolutionary Causalities and Consequences of Phago-Mixotrophic Mode of Nutrition.</title>
        <authorList>
            <person name="Burns J.A."/>
            <person name="Paasch A."/>
            <person name="Narechania A."/>
            <person name="Kim E."/>
        </authorList>
    </citation>
    <scope>NUCLEOTIDE SEQUENCE [LARGE SCALE GENOMIC DNA]</scope>
    <source>
        <strain evidence="10 11">PLY_AMNH</strain>
    </source>
</reference>
<dbReference type="GO" id="GO:0004114">
    <property type="term" value="F:3',5'-cyclic-nucleotide phosphodiesterase activity"/>
    <property type="evidence" value="ECO:0007669"/>
    <property type="project" value="InterPro"/>
</dbReference>
<evidence type="ECO:0000256" key="7">
    <source>
        <dbReference type="SAM" id="MobiDB-lite"/>
    </source>
</evidence>
<evidence type="ECO:0000256" key="1">
    <source>
        <dbReference type="ARBA" id="ARBA00022723"/>
    </source>
</evidence>
<feature type="binding site" evidence="4">
    <location>
        <position position="795"/>
    </location>
    <ligand>
        <name>AMP</name>
        <dbReference type="ChEBI" id="CHEBI:456215"/>
    </ligand>
</feature>
<dbReference type="Pfam" id="PF00233">
    <property type="entry name" value="PDEase_I"/>
    <property type="match status" value="1"/>
</dbReference>
<comment type="cofactor">
    <cofactor evidence="6">
        <name>a divalent metal cation</name>
        <dbReference type="ChEBI" id="CHEBI:60240"/>
    </cofactor>
    <text evidence="6">Binds 2 divalent metal cations per subunit. Site 1 may preferentially bind zinc ions, while site 2 has a preference for magnesium and/or manganese ions.</text>
</comment>
<keyword evidence="8" id="KW-0472">Membrane</keyword>
<dbReference type="PANTHER" id="PTHR11347">
    <property type="entry name" value="CYCLIC NUCLEOTIDE PHOSPHODIESTERASE"/>
    <property type="match status" value="1"/>
</dbReference>
<feature type="binding site" evidence="4">
    <location>
        <begin position="581"/>
        <end position="585"/>
    </location>
    <ligand>
        <name>AMP</name>
        <dbReference type="ChEBI" id="CHEBI:456215"/>
    </ligand>
</feature>
<organism evidence="10 11">
    <name type="scientific">Cymbomonas tetramitiformis</name>
    <dbReference type="NCBI Taxonomy" id="36881"/>
    <lineage>
        <taxon>Eukaryota</taxon>
        <taxon>Viridiplantae</taxon>
        <taxon>Chlorophyta</taxon>
        <taxon>Pyramimonadophyceae</taxon>
        <taxon>Pyramimonadales</taxon>
        <taxon>Pyramimonadaceae</taxon>
        <taxon>Cymbomonas</taxon>
    </lineage>
</organism>
<dbReference type="EC" id="3.1.4.-" evidence="6"/>
<feature type="binding site" evidence="4">
    <location>
        <position position="744"/>
    </location>
    <ligand>
        <name>AMP</name>
        <dbReference type="ChEBI" id="CHEBI:456215"/>
    </ligand>
</feature>
<evidence type="ECO:0000256" key="3">
    <source>
        <dbReference type="PIRSR" id="PIRSR623088-1"/>
    </source>
</evidence>
<comment type="similarity">
    <text evidence="6">Belongs to the cyclic nucleotide phosphodiesterase family.</text>
</comment>
<feature type="binding site" evidence="5">
    <location>
        <position position="744"/>
    </location>
    <ligand>
        <name>Zn(2+)</name>
        <dbReference type="ChEBI" id="CHEBI:29105"/>
        <label>1</label>
    </ligand>
</feature>
<dbReference type="GO" id="GO:0046872">
    <property type="term" value="F:metal ion binding"/>
    <property type="evidence" value="ECO:0007669"/>
    <property type="project" value="UniProtKB-KW"/>
</dbReference>
<proteinExistence type="inferred from homology"/>
<feature type="region of interest" description="Disordered" evidence="7">
    <location>
        <begin position="1"/>
        <end position="20"/>
    </location>
</feature>
<feature type="binding site" evidence="5">
    <location>
        <position position="621"/>
    </location>
    <ligand>
        <name>Zn(2+)</name>
        <dbReference type="ChEBI" id="CHEBI:29105"/>
        <label>1</label>
    </ligand>
</feature>
<protein>
    <recommendedName>
        <fullName evidence="6">Phosphodiesterase</fullName>
        <ecNumber evidence="6">3.1.4.-</ecNumber>
    </recommendedName>
</protein>
<keyword evidence="2 6" id="KW-0378">Hydrolase</keyword>
<keyword evidence="8" id="KW-0812">Transmembrane</keyword>
<evidence type="ECO:0000256" key="8">
    <source>
        <dbReference type="SAM" id="Phobius"/>
    </source>
</evidence>
<keyword evidence="8" id="KW-1133">Transmembrane helix</keyword>
<feature type="transmembrane region" description="Helical" evidence="8">
    <location>
        <begin position="96"/>
        <end position="114"/>
    </location>
</feature>
<dbReference type="EMBL" id="LGRX02000774">
    <property type="protein sequence ID" value="KAK3287662.1"/>
    <property type="molecule type" value="Genomic_DNA"/>
</dbReference>
<evidence type="ECO:0000256" key="4">
    <source>
        <dbReference type="PIRSR" id="PIRSR623088-2"/>
    </source>
</evidence>
<evidence type="ECO:0000256" key="6">
    <source>
        <dbReference type="RuleBase" id="RU363067"/>
    </source>
</evidence>
<feature type="binding site" evidence="5">
    <location>
        <position position="622"/>
    </location>
    <ligand>
        <name>Zn(2+)</name>
        <dbReference type="ChEBI" id="CHEBI:29105"/>
        <label>2</label>
    </ligand>
</feature>
<feature type="active site" description="Proton donor" evidence="3">
    <location>
        <position position="581"/>
    </location>
</feature>
<comment type="caution">
    <text evidence="10">The sequence shown here is derived from an EMBL/GenBank/DDBJ whole genome shotgun (WGS) entry which is preliminary data.</text>
</comment>
<dbReference type="GO" id="GO:0007165">
    <property type="term" value="P:signal transduction"/>
    <property type="evidence" value="ECO:0007669"/>
    <property type="project" value="InterPro"/>
</dbReference>
<feature type="binding site" evidence="5">
    <location>
        <position position="585"/>
    </location>
    <ligand>
        <name>Zn(2+)</name>
        <dbReference type="ChEBI" id="CHEBI:29105"/>
        <label>1</label>
    </ligand>
</feature>
<dbReference type="PRINTS" id="PR00387">
    <property type="entry name" value="PDIESTERASE1"/>
</dbReference>
<sequence>MKAASETDDKVPMKAAKPETEDVAVATARVDNLVQAKEAAPTTEQKSWRDGKWRKDGIWLLDTYACQTLFVVCLVLVLFTVDVVAILSLPDSVNDGVNAMLLTIFILYSIEFLINCICKDEYPFGFFFWMDFIGTFSIIADISWLASGWLEFGSNGTTLRASRAARVGSKAGRLTRVLKVVRLMKIVMTKYFNPNQFEKESLASSGGAPSAIGQTLAEAISHQVAALVMITVLVIPLLQVEELDQAPVAYVQMFTDQLELISTGSQEASTLDPMVNGFYDFLDGGSFQPLTLIIGHDPVLVDQKWADEPGRASNKVEYDGDDVYVGDRYYGNVVATFDISSKNEEEAMWAIIFVNFVILELVLFSSLLNGRTNTLVVRPLERIFDLIQLNASHIMGQLDLDLATSELSSMEKAVGKMTNIMSKVGKKGEKKAVADVMNDDNVDDATKAWLLDMDGEVYDNDDEVLHESKGRKSTRKVAVATREHHTRSNGVEIFYSHEEYKGLMKIMAERGENVEDLKDIDISVVQKWEFDVYSLKVNQLYLCVFIMFEDLGLLEAGLIGPDEFWLFLAAVQKNYHENMYHNFHHAIDVTQTLYRMISLLDVRLQFSVTEKMALMVGALAHDMDHPGVTNNFLIASRDELAMTYNDASVLESRHVACLYGLLKQTTDADVFKNIVDDKTWREIRKIIIGCVLHTDMTHHFAMVSQVDLFYELHSEQLARGDPFSSFCKAEDRQFLFNMLLHSSDISNPVKPLNVYEKWADCVLGEFFMQGDLEKSKNMPVSPMMDRNTTNRPMSQINFIEFIVAPLYAPVVKIFPELIALEENLVANRKAFGEQFDAETLEHPLHSGKTETQLAEEKKMVRNRYDRFLDKHKFTHLAMENIDNVAPME</sequence>
<evidence type="ECO:0000259" key="9">
    <source>
        <dbReference type="PROSITE" id="PS51845"/>
    </source>
</evidence>